<dbReference type="Proteomes" id="UP000287033">
    <property type="component" value="Unassembled WGS sequence"/>
</dbReference>
<evidence type="ECO:0000313" key="2">
    <source>
        <dbReference type="Proteomes" id="UP000287033"/>
    </source>
</evidence>
<gene>
    <name evidence="1" type="ORF">chiPu_0011440</name>
</gene>
<proteinExistence type="predicted"/>
<reference evidence="1 2" key="1">
    <citation type="journal article" date="2018" name="Nat. Ecol. Evol.">
        <title>Shark genomes provide insights into elasmobranch evolution and the origin of vertebrates.</title>
        <authorList>
            <person name="Hara Y"/>
            <person name="Yamaguchi K"/>
            <person name="Onimaru K"/>
            <person name="Kadota M"/>
            <person name="Koyanagi M"/>
            <person name="Keeley SD"/>
            <person name="Tatsumi K"/>
            <person name="Tanaka K"/>
            <person name="Motone F"/>
            <person name="Kageyama Y"/>
            <person name="Nozu R"/>
            <person name="Adachi N"/>
            <person name="Nishimura O"/>
            <person name="Nakagawa R"/>
            <person name="Tanegashima C"/>
            <person name="Kiyatake I"/>
            <person name="Matsumoto R"/>
            <person name="Murakumo K"/>
            <person name="Nishida K"/>
            <person name="Terakita A"/>
            <person name="Kuratani S"/>
            <person name="Sato K"/>
            <person name="Hyodo S Kuraku.S."/>
        </authorList>
    </citation>
    <scope>NUCLEOTIDE SEQUENCE [LARGE SCALE GENOMIC DNA]</scope>
</reference>
<name>A0A401SRH6_CHIPU</name>
<dbReference type="EMBL" id="BEZZ01000476">
    <property type="protein sequence ID" value="GCC32976.1"/>
    <property type="molecule type" value="Genomic_DNA"/>
</dbReference>
<organism evidence="1 2">
    <name type="scientific">Chiloscyllium punctatum</name>
    <name type="common">Brownbanded bambooshark</name>
    <name type="synonym">Hemiscyllium punctatum</name>
    <dbReference type="NCBI Taxonomy" id="137246"/>
    <lineage>
        <taxon>Eukaryota</taxon>
        <taxon>Metazoa</taxon>
        <taxon>Chordata</taxon>
        <taxon>Craniata</taxon>
        <taxon>Vertebrata</taxon>
        <taxon>Chondrichthyes</taxon>
        <taxon>Elasmobranchii</taxon>
        <taxon>Galeomorphii</taxon>
        <taxon>Galeoidea</taxon>
        <taxon>Orectolobiformes</taxon>
        <taxon>Hemiscylliidae</taxon>
        <taxon>Chiloscyllium</taxon>
    </lineage>
</organism>
<keyword evidence="2" id="KW-1185">Reference proteome</keyword>
<evidence type="ECO:0000313" key="1">
    <source>
        <dbReference type="EMBL" id="GCC32976.1"/>
    </source>
</evidence>
<comment type="caution">
    <text evidence="1">The sequence shown here is derived from an EMBL/GenBank/DDBJ whole genome shotgun (WGS) entry which is preliminary data.</text>
</comment>
<accession>A0A401SRH6</accession>
<protein>
    <submittedName>
        <fullName evidence="1">Uncharacterized protein</fullName>
    </submittedName>
</protein>
<dbReference type="AlphaFoldDB" id="A0A401SRH6"/>
<sequence length="100" mass="10409">MDGLSIYSLPVTVYGDDPPKRAETNLETVIRDGLWKVVRQTQQRTAGAFLTGIPSPAGRYAAENGAGLAQDMTGQRGRRVAGVTVCAPAVAGGKGHGKKA</sequence>